<dbReference type="EMBL" id="UGXS01000004">
    <property type="protein sequence ID" value="SUH16568.1"/>
    <property type="molecule type" value="Genomic_DNA"/>
</dbReference>
<protein>
    <submittedName>
        <fullName evidence="1">Prepilin-type N- cleavage/methylation domain-containing protein</fullName>
    </submittedName>
</protein>
<organism evidence="1 2">
    <name type="scientific">Salmonella enterica I</name>
    <dbReference type="NCBI Taxonomy" id="59201"/>
    <lineage>
        <taxon>Bacteria</taxon>
        <taxon>Pseudomonadati</taxon>
        <taxon>Pseudomonadota</taxon>
        <taxon>Gammaproteobacteria</taxon>
        <taxon>Enterobacterales</taxon>
        <taxon>Enterobacteriaceae</taxon>
        <taxon>Salmonella</taxon>
    </lineage>
</organism>
<name>A0A379WBS2_SALET</name>
<accession>A0A379WBS2</accession>
<dbReference type="Proteomes" id="UP000255509">
    <property type="component" value="Unassembled WGS sequence"/>
</dbReference>
<gene>
    <name evidence="1" type="ORF">NCTC8258_04332</name>
</gene>
<evidence type="ECO:0000313" key="2">
    <source>
        <dbReference type="Proteomes" id="UP000255509"/>
    </source>
</evidence>
<reference evidence="1 2" key="1">
    <citation type="submission" date="2018-06" db="EMBL/GenBank/DDBJ databases">
        <authorList>
            <consortium name="Pathogen Informatics"/>
            <person name="Doyle S."/>
        </authorList>
    </citation>
    <scope>NUCLEOTIDE SEQUENCE [LARGE SCALE GENOMIC DNA]</scope>
    <source>
        <strain evidence="1 2">NCTC8258</strain>
    </source>
</reference>
<proteinExistence type="predicted"/>
<evidence type="ECO:0000313" key="1">
    <source>
        <dbReference type="EMBL" id="SUH16568.1"/>
    </source>
</evidence>
<sequence length="192" mass="20689">MSRTTKIASGYGGQWSENSGNYSNITDGGLLAYRVGYNSSMYSVYLRRDGTLPMTGDLNLGGKSIKNIQDITASGTTTTGALNTTGKASVASDLAVGGTSTLNGQVNINNNLKVKSDTYLNTLSTTGWLSLVVVSRPMDSIPTIYHLVGLEVFALMICMRLELLGLEQGKQLMLILTARVIFLRQVILLLER</sequence>
<dbReference type="AlphaFoldDB" id="A0A379WBS2"/>